<gene>
    <name evidence="2" type="ORF">RirG_233770</name>
</gene>
<dbReference type="Proteomes" id="UP000022910">
    <property type="component" value="Unassembled WGS sequence"/>
</dbReference>
<sequence>MGVEQAYLDLLNSNFDLHKQLVQEETNNISNKEKIHKLTKEIEACERYISYLEKNLVSHEDEIDQLKAECQSTLVELGKYRDHLELKEEALVA</sequence>
<name>A0A015IK73_RHIIW</name>
<dbReference type="HOGENOM" id="CLU_2400880_0_0_1"/>
<keyword evidence="1" id="KW-0175">Coiled coil</keyword>
<evidence type="ECO:0000313" key="3">
    <source>
        <dbReference type="Proteomes" id="UP000022910"/>
    </source>
</evidence>
<feature type="coiled-coil region" evidence="1">
    <location>
        <begin position="49"/>
        <end position="76"/>
    </location>
</feature>
<accession>A0A015IK73</accession>
<dbReference type="OrthoDB" id="2441647at2759"/>
<evidence type="ECO:0000256" key="1">
    <source>
        <dbReference type="SAM" id="Coils"/>
    </source>
</evidence>
<proteinExistence type="predicted"/>
<dbReference type="EMBL" id="JEMT01028472">
    <property type="protein sequence ID" value="EXX54520.1"/>
    <property type="molecule type" value="Genomic_DNA"/>
</dbReference>
<keyword evidence="3" id="KW-1185">Reference proteome</keyword>
<protein>
    <submittedName>
        <fullName evidence="2">Uncharacterized protein</fullName>
    </submittedName>
</protein>
<reference evidence="2 3" key="1">
    <citation type="submission" date="2014-02" db="EMBL/GenBank/DDBJ databases">
        <title>Single nucleus genome sequencing reveals high similarity among nuclei of an endomycorrhizal fungus.</title>
        <authorList>
            <person name="Lin K."/>
            <person name="Geurts R."/>
            <person name="Zhang Z."/>
            <person name="Limpens E."/>
            <person name="Saunders D.G."/>
            <person name="Mu D."/>
            <person name="Pang E."/>
            <person name="Cao H."/>
            <person name="Cha H."/>
            <person name="Lin T."/>
            <person name="Zhou Q."/>
            <person name="Shang Y."/>
            <person name="Li Y."/>
            <person name="Ivanov S."/>
            <person name="Sharma T."/>
            <person name="Velzen R.V."/>
            <person name="Ruijter N.D."/>
            <person name="Aanen D.K."/>
            <person name="Win J."/>
            <person name="Kamoun S."/>
            <person name="Bisseling T."/>
            <person name="Huang S."/>
        </authorList>
    </citation>
    <scope>NUCLEOTIDE SEQUENCE [LARGE SCALE GENOMIC DNA]</scope>
    <source>
        <strain evidence="3">DAOM197198w</strain>
    </source>
</reference>
<evidence type="ECO:0000313" key="2">
    <source>
        <dbReference type="EMBL" id="EXX54520.1"/>
    </source>
</evidence>
<comment type="caution">
    <text evidence="2">The sequence shown here is derived from an EMBL/GenBank/DDBJ whole genome shotgun (WGS) entry which is preliminary data.</text>
</comment>
<organism evidence="2 3">
    <name type="scientific">Rhizophagus irregularis (strain DAOM 197198w)</name>
    <name type="common">Glomus intraradices</name>
    <dbReference type="NCBI Taxonomy" id="1432141"/>
    <lineage>
        <taxon>Eukaryota</taxon>
        <taxon>Fungi</taxon>
        <taxon>Fungi incertae sedis</taxon>
        <taxon>Mucoromycota</taxon>
        <taxon>Glomeromycotina</taxon>
        <taxon>Glomeromycetes</taxon>
        <taxon>Glomerales</taxon>
        <taxon>Glomeraceae</taxon>
        <taxon>Rhizophagus</taxon>
    </lineage>
</organism>
<dbReference type="AlphaFoldDB" id="A0A015IK73"/>